<dbReference type="AlphaFoldDB" id="A0A6N3SZU0"/>
<organism evidence="3 5">
    <name type="scientific">Acetobacter indonesiensis</name>
    <dbReference type="NCBI Taxonomy" id="104101"/>
    <lineage>
        <taxon>Bacteria</taxon>
        <taxon>Pseudomonadati</taxon>
        <taxon>Pseudomonadota</taxon>
        <taxon>Alphaproteobacteria</taxon>
        <taxon>Acetobacterales</taxon>
        <taxon>Acetobacteraceae</taxon>
        <taxon>Acetobacter</taxon>
    </lineage>
</organism>
<dbReference type="SUPFAM" id="SSF52540">
    <property type="entry name" value="P-loop containing nucleoside triphosphate hydrolases"/>
    <property type="match status" value="1"/>
</dbReference>
<dbReference type="Gene3D" id="1.10.8.60">
    <property type="match status" value="1"/>
</dbReference>
<evidence type="ECO:0000313" key="4">
    <source>
        <dbReference type="Proteomes" id="UP000032673"/>
    </source>
</evidence>
<dbReference type="PANTHER" id="PTHR30050:SF5">
    <property type="entry name" value="DNAA REGULATORY INACTIVATOR HDA"/>
    <property type="match status" value="1"/>
</dbReference>
<evidence type="ECO:0000313" key="2">
    <source>
        <dbReference type="EMBL" id="GAN62843.1"/>
    </source>
</evidence>
<dbReference type="Proteomes" id="UP000321104">
    <property type="component" value="Unassembled WGS sequence"/>
</dbReference>
<gene>
    <name evidence="2" type="ORF">Abin_015_129</name>
    <name evidence="3" type="ORF">AIN02nite_04370</name>
</gene>
<feature type="compositionally biased region" description="Basic residues" evidence="1">
    <location>
        <begin position="1"/>
        <end position="17"/>
    </location>
</feature>
<dbReference type="RefSeq" id="WP_174766814.1">
    <property type="nucleotide sequence ID" value="NZ_BAMW01000015.1"/>
</dbReference>
<dbReference type="Gene3D" id="3.40.50.300">
    <property type="entry name" value="P-loop containing nucleotide triphosphate hydrolases"/>
    <property type="match status" value="1"/>
</dbReference>
<dbReference type="EMBL" id="BAMW01000015">
    <property type="protein sequence ID" value="GAN62843.1"/>
    <property type="molecule type" value="Genomic_DNA"/>
</dbReference>
<comment type="caution">
    <text evidence="3">The sequence shown here is derived from an EMBL/GenBank/DDBJ whole genome shotgun (WGS) entry which is preliminary data.</text>
</comment>
<evidence type="ECO:0000313" key="3">
    <source>
        <dbReference type="EMBL" id="GEN02412.1"/>
    </source>
</evidence>
<sequence>MKRIVGTKTASHARKQAKSGSLPPPDEALGADLGTRQDGDAPEAEVSDTGAQGVAEQGRAEQIALPFAYRPRFGRSDFVVAPSNAAARAWVLDAEALWRWPEGRMVLWGDSGTGKTHLLSVWAARHGAPVIEGSRLNAHDVADLFSEGGFRALALDNADHVRDEHDLLHLINLVREQRMTLLMAARSAPSRWPIGLPDLASRVRATASVPIGQAEEELLRRLFLRLLAERQIVVAQPVTDWLLRRLPRNARAIRDMAALLDQAALAAGGKVTRALAGTVLETLLAQEAEQE</sequence>
<protein>
    <submittedName>
        <fullName evidence="2">Chromosomal replication initiator protein DnaA</fullName>
    </submittedName>
</protein>
<dbReference type="Proteomes" id="UP000032673">
    <property type="component" value="Unassembled WGS sequence"/>
</dbReference>
<dbReference type="PANTHER" id="PTHR30050">
    <property type="entry name" value="CHROMOSOMAL REPLICATION INITIATOR PROTEIN DNAA"/>
    <property type="match status" value="1"/>
</dbReference>
<evidence type="ECO:0000313" key="5">
    <source>
        <dbReference type="Proteomes" id="UP000321104"/>
    </source>
</evidence>
<dbReference type="InterPro" id="IPR027417">
    <property type="entry name" value="P-loop_NTPase"/>
</dbReference>
<keyword evidence="4" id="KW-1185">Reference proteome</keyword>
<feature type="region of interest" description="Disordered" evidence="1">
    <location>
        <begin position="1"/>
        <end position="57"/>
    </location>
</feature>
<dbReference type="GO" id="GO:0005886">
    <property type="term" value="C:plasma membrane"/>
    <property type="evidence" value="ECO:0007669"/>
    <property type="project" value="TreeGrafter"/>
</dbReference>
<reference evidence="2 4" key="1">
    <citation type="submission" date="2012-11" db="EMBL/GenBank/DDBJ databases">
        <title>Whole genome sequence of Acetobacter indonesiensis 5H-1.</title>
        <authorList>
            <person name="Azuma Y."/>
            <person name="Higashiura N."/>
            <person name="Hirakawa H."/>
            <person name="Matsushita K."/>
        </authorList>
    </citation>
    <scope>NUCLEOTIDE SEQUENCE [LARGE SCALE GENOMIC DNA]</scope>
    <source>
        <strain evidence="2 4">5H-1</strain>
    </source>
</reference>
<evidence type="ECO:0000256" key="1">
    <source>
        <dbReference type="SAM" id="MobiDB-lite"/>
    </source>
</evidence>
<name>A0A6N3SZU0_9PROT</name>
<accession>A0A6N3SZU0</accession>
<proteinExistence type="predicted"/>
<reference evidence="3 5" key="2">
    <citation type="submission" date="2019-07" db="EMBL/GenBank/DDBJ databases">
        <title>Whole genome shotgun sequence of Acetobacter indonesiensis NBRC 16471.</title>
        <authorList>
            <person name="Hosoyama A."/>
            <person name="Uohara A."/>
            <person name="Ohji S."/>
            <person name="Ichikawa N."/>
        </authorList>
    </citation>
    <scope>NUCLEOTIDE SEQUENCE [LARGE SCALE GENOMIC DNA]</scope>
    <source>
        <strain evidence="3 5">NBRC 16471</strain>
    </source>
</reference>
<dbReference type="EMBL" id="BJXQ01000002">
    <property type="protein sequence ID" value="GEN02412.1"/>
    <property type="molecule type" value="Genomic_DNA"/>
</dbReference>
<dbReference type="GO" id="GO:0003688">
    <property type="term" value="F:DNA replication origin binding"/>
    <property type="evidence" value="ECO:0007669"/>
    <property type="project" value="TreeGrafter"/>
</dbReference>
<dbReference type="GO" id="GO:0006270">
    <property type="term" value="P:DNA replication initiation"/>
    <property type="evidence" value="ECO:0007669"/>
    <property type="project" value="TreeGrafter"/>
</dbReference>